<dbReference type="EMBL" id="CADCSY010000026">
    <property type="protein sequence ID" value="CAA9219627.1"/>
    <property type="molecule type" value="Genomic_DNA"/>
</dbReference>
<evidence type="ECO:0000259" key="1">
    <source>
        <dbReference type="PROSITE" id="PS51819"/>
    </source>
</evidence>
<dbReference type="PANTHER" id="PTHR36503:SF2">
    <property type="entry name" value="BLR2408 PROTEIN"/>
    <property type="match status" value="1"/>
</dbReference>
<dbReference type="Pfam" id="PF00903">
    <property type="entry name" value="Glyoxalase"/>
    <property type="match status" value="1"/>
</dbReference>
<gene>
    <name evidence="2" type="ORF">AVDCRST_MAG20-500</name>
</gene>
<protein>
    <submittedName>
        <fullName evidence="2">Glyoxalase family protein</fullName>
    </submittedName>
</protein>
<name>A0A6J4HC93_9ACTN</name>
<proteinExistence type="predicted"/>
<feature type="domain" description="VOC" evidence="1">
    <location>
        <begin position="8"/>
        <end position="132"/>
    </location>
</feature>
<dbReference type="InterPro" id="IPR037523">
    <property type="entry name" value="VOC_core"/>
</dbReference>
<dbReference type="Gene3D" id="3.10.180.10">
    <property type="entry name" value="2,3-Dihydroxybiphenyl 1,2-Dioxygenase, domain 1"/>
    <property type="match status" value="1"/>
</dbReference>
<reference evidence="2" key="1">
    <citation type="submission" date="2020-02" db="EMBL/GenBank/DDBJ databases">
        <authorList>
            <person name="Meier V. D."/>
        </authorList>
    </citation>
    <scope>NUCLEOTIDE SEQUENCE</scope>
    <source>
        <strain evidence="2">AVDCRST_MAG20</strain>
    </source>
</reference>
<dbReference type="InterPro" id="IPR004360">
    <property type="entry name" value="Glyas_Fos-R_dOase_dom"/>
</dbReference>
<dbReference type="PROSITE" id="PS51819">
    <property type="entry name" value="VOC"/>
    <property type="match status" value="1"/>
</dbReference>
<accession>A0A6J4HC93</accession>
<dbReference type="InterPro" id="IPR029068">
    <property type="entry name" value="Glyas_Bleomycin-R_OHBP_Dase"/>
</dbReference>
<dbReference type="SUPFAM" id="SSF54593">
    <property type="entry name" value="Glyoxalase/Bleomycin resistance protein/Dihydroxybiphenyl dioxygenase"/>
    <property type="match status" value="1"/>
</dbReference>
<dbReference type="PANTHER" id="PTHR36503">
    <property type="entry name" value="BLR2520 PROTEIN"/>
    <property type="match status" value="1"/>
</dbReference>
<organism evidence="2">
    <name type="scientific">uncultured Acidimicrobiales bacterium</name>
    <dbReference type="NCBI Taxonomy" id="310071"/>
    <lineage>
        <taxon>Bacteria</taxon>
        <taxon>Bacillati</taxon>
        <taxon>Actinomycetota</taxon>
        <taxon>Acidimicrobiia</taxon>
        <taxon>Acidimicrobiales</taxon>
        <taxon>environmental samples</taxon>
    </lineage>
</organism>
<sequence>MAAAATSRKVFINLAVEDLQRSIDFFTALGFGFDQQFTDEQATCMILSEEAYVMLLVKSRFQDFVKKQIADSTKDAEVILALSADSREEVDELVEKALAAGGSPSNDKMDMGFMYGWSFQDPDGHLWEVMHMDPDAVQPA</sequence>
<evidence type="ECO:0000313" key="2">
    <source>
        <dbReference type="EMBL" id="CAA9219627.1"/>
    </source>
</evidence>
<dbReference type="AlphaFoldDB" id="A0A6J4HC93"/>